<protein>
    <recommendedName>
        <fullName evidence="1">Helitron helicase-like domain-containing protein</fullName>
    </recommendedName>
</protein>
<dbReference type="EMBL" id="KZ308349">
    <property type="protein sequence ID" value="KAG8227915.1"/>
    <property type="molecule type" value="Genomic_DNA"/>
</dbReference>
<organism evidence="2 3">
    <name type="scientific">Ladona fulva</name>
    <name type="common">Scarce chaser dragonfly</name>
    <name type="synonym">Libellula fulva</name>
    <dbReference type="NCBI Taxonomy" id="123851"/>
    <lineage>
        <taxon>Eukaryota</taxon>
        <taxon>Metazoa</taxon>
        <taxon>Ecdysozoa</taxon>
        <taxon>Arthropoda</taxon>
        <taxon>Hexapoda</taxon>
        <taxon>Insecta</taxon>
        <taxon>Pterygota</taxon>
        <taxon>Palaeoptera</taxon>
        <taxon>Odonata</taxon>
        <taxon>Epiprocta</taxon>
        <taxon>Anisoptera</taxon>
        <taxon>Libelluloidea</taxon>
        <taxon>Libellulidae</taxon>
        <taxon>Ladona</taxon>
    </lineage>
</organism>
<reference evidence="2" key="1">
    <citation type="submission" date="2013-04" db="EMBL/GenBank/DDBJ databases">
        <authorList>
            <person name="Qu J."/>
            <person name="Murali S.C."/>
            <person name="Bandaranaike D."/>
            <person name="Bellair M."/>
            <person name="Blankenburg K."/>
            <person name="Chao H."/>
            <person name="Dinh H."/>
            <person name="Doddapaneni H."/>
            <person name="Downs B."/>
            <person name="Dugan-Rocha S."/>
            <person name="Elkadiri S."/>
            <person name="Gnanaolivu R.D."/>
            <person name="Hernandez B."/>
            <person name="Javaid M."/>
            <person name="Jayaseelan J.C."/>
            <person name="Lee S."/>
            <person name="Li M."/>
            <person name="Ming W."/>
            <person name="Munidasa M."/>
            <person name="Muniz J."/>
            <person name="Nguyen L."/>
            <person name="Ongeri F."/>
            <person name="Osuji N."/>
            <person name="Pu L.-L."/>
            <person name="Puazo M."/>
            <person name="Qu C."/>
            <person name="Quiroz J."/>
            <person name="Raj R."/>
            <person name="Weissenberger G."/>
            <person name="Xin Y."/>
            <person name="Zou X."/>
            <person name="Han Y."/>
            <person name="Richards S."/>
            <person name="Worley K."/>
            <person name="Muzny D."/>
            <person name="Gibbs R."/>
        </authorList>
    </citation>
    <scope>NUCLEOTIDE SEQUENCE</scope>
    <source>
        <strain evidence="2">Sampled in the wild</strain>
    </source>
</reference>
<keyword evidence="3" id="KW-1185">Reference proteome</keyword>
<name>A0A8K0NXB8_LADFU</name>
<reference evidence="2" key="2">
    <citation type="submission" date="2017-10" db="EMBL/GenBank/DDBJ databases">
        <title>Ladona fulva Genome sequencing and assembly.</title>
        <authorList>
            <person name="Murali S."/>
            <person name="Richards S."/>
            <person name="Bandaranaike D."/>
            <person name="Bellair M."/>
            <person name="Blankenburg K."/>
            <person name="Chao H."/>
            <person name="Dinh H."/>
            <person name="Doddapaneni H."/>
            <person name="Dugan-Rocha S."/>
            <person name="Elkadiri S."/>
            <person name="Gnanaolivu R."/>
            <person name="Hernandez B."/>
            <person name="Skinner E."/>
            <person name="Javaid M."/>
            <person name="Lee S."/>
            <person name="Li M."/>
            <person name="Ming W."/>
            <person name="Munidasa M."/>
            <person name="Muniz J."/>
            <person name="Nguyen L."/>
            <person name="Hughes D."/>
            <person name="Osuji N."/>
            <person name="Pu L.-L."/>
            <person name="Puazo M."/>
            <person name="Qu C."/>
            <person name="Quiroz J."/>
            <person name="Raj R."/>
            <person name="Weissenberger G."/>
            <person name="Xin Y."/>
            <person name="Zou X."/>
            <person name="Han Y."/>
            <person name="Worley K."/>
            <person name="Muzny D."/>
            <person name="Gibbs R."/>
        </authorList>
    </citation>
    <scope>NUCLEOTIDE SEQUENCE</scope>
    <source>
        <strain evidence="2">Sampled in the wild</strain>
    </source>
</reference>
<sequence>MLGGEGKVVEIDESKFGKRKFNRGRLVEGKWVFGGIERGTEGGPKIGKVYLPSSFTHSPRYVKIKMQDGMALVSRKGRPSFFITITCNPQWVEIQESPDNGQTALDRPDLCNRVFQIKLAAIMRLILSGKLFGKVIYVMYVIEFQKRGLPHAHIALKVQGEPKTTADIDSFIRATIPSTEEADG</sequence>
<proteinExistence type="predicted"/>
<feature type="domain" description="Helitron helicase-like" evidence="1">
    <location>
        <begin position="49"/>
        <end position="154"/>
    </location>
</feature>
<dbReference type="Proteomes" id="UP000792457">
    <property type="component" value="Unassembled WGS sequence"/>
</dbReference>
<accession>A0A8K0NXB8</accession>
<evidence type="ECO:0000313" key="2">
    <source>
        <dbReference type="EMBL" id="KAG8227915.1"/>
    </source>
</evidence>
<dbReference type="Pfam" id="PF14214">
    <property type="entry name" value="Helitron_like_N"/>
    <property type="match status" value="1"/>
</dbReference>
<dbReference type="AlphaFoldDB" id="A0A8K0NXB8"/>
<evidence type="ECO:0000313" key="3">
    <source>
        <dbReference type="Proteomes" id="UP000792457"/>
    </source>
</evidence>
<dbReference type="InterPro" id="IPR025476">
    <property type="entry name" value="Helitron_helicase-like"/>
</dbReference>
<dbReference type="OrthoDB" id="1728974at2759"/>
<comment type="caution">
    <text evidence="2">The sequence shown here is derived from an EMBL/GenBank/DDBJ whole genome shotgun (WGS) entry which is preliminary data.</text>
</comment>
<evidence type="ECO:0000259" key="1">
    <source>
        <dbReference type="Pfam" id="PF14214"/>
    </source>
</evidence>
<gene>
    <name evidence="2" type="ORF">J437_LFUL011843</name>
</gene>